<sequence>MLKRLFLPLGLVLAFLLAWLEPAWGQAGRQAGLVPWVVVVIFLVNGYQIRLAELPRDRGFVKALLATAVISLLLGPGSDC</sequence>
<dbReference type="RefSeq" id="WP_379911121.1">
    <property type="nucleotide sequence ID" value="NZ_JBHSWE010000001.1"/>
</dbReference>
<organism evidence="2 3">
    <name type="scientific">Marinobacterium aestuariivivens</name>
    <dbReference type="NCBI Taxonomy" id="1698799"/>
    <lineage>
        <taxon>Bacteria</taxon>
        <taxon>Pseudomonadati</taxon>
        <taxon>Pseudomonadota</taxon>
        <taxon>Gammaproteobacteria</taxon>
        <taxon>Oceanospirillales</taxon>
        <taxon>Oceanospirillaceae</taxon>
        <taxon>Marinobacterium</taxon>
    </lineage>
</organism>
<dbReference type="Gene3D" id="1.20.1530.20">
    <property type="match status" value="1"/>
</dbReference>
<evidence type="ECO:0000313" key="2">
    <source>
        <dbReference type="EMBL" id="MFC6672700.1"/>
    </source>
</evidence>
<name>A0ABW2A5P2_9GAMM</name>
<accession>A0ABW2A5P2</accession>
<gene>
    <name evidence="2" type="ORF">ACFQDL_23475</name>
</gene>
<keyword evidence="3" id="KW-1185">Reference proteome</keyword>
<comment type="caution">
    <text evidence="2">The sequence shown here is derived from an EMBL/GenBank/DDBJ whole genome shotgun (WGS) entry which is preliminary data.</text>
</comment>
<dbReference type="EMBL" id="JBHSWE010000001">
    <property type="protein sequence ID" value="MFC6672700.1"/>
    <property type="molecule type" value="Genomic_DNA"/>
</dbReference>
<protein>
    <submittedName>
        <fullName evidence="2">Bile acid:sodium symporter</fullName>
    </submittedName>
</protein>
<keyword evidence="1" id="KW-0472">Membrane</keyword>
<reference evidence="3" key="1">
    <citation type="journal article" date="2019" name="Int. J. Syst. Evol. Microbiol.">
        <title>The Global Catalogue of Microorganisms (GCM) 10K type strain sequencing project: providing services to taxonomists for standard genome sequencing and annotation.</title>
        <authorList>
            <consortium name="The Broad Institute Genomics Platform"/>
            <consortium name="The Broad Institute Genome Sequencing Center for Infectious Disease"/>
            <person name="Wu L."/>
            <person name="Ma J."/>
        </authorList>
    </citation>
    <scope>NUCLEOTIDE SEQUENCE [LARGE SCALE GENOMIC DNA]</scope>
    <source>
        <strain evidence="3">NBRC 111756</strain>
    </source>
</reference>
<dbReference type="Proteomes" id="UP001596422">
    <property type="component" value="Unassembled WGS sequence"/>
</dbReference>
<dbReference type="Pfam" id="PF13593">
    <property type="entry name" value="SBF_like"/>
    <property type="match status" value="1"/>
</dbReference>
<evidence type="ECO:0000313" key="3">
    <source>
        <dbReference type="Proteomes" id="UP001596422"/>
    </source>
</evidence>
<dbReference type="InterPro" id="IPR016833">
    <property type="entry name" value="Put_Na-Bile_cotransptr"/>
</dbReference>
<feature type="transmembrane region" description="Helical" evidence="1">
    <location>
        <begin position="30"/>
        <end position="47"/>
    </location>
</feature>
<evidence type="ECO:0000256" key="1">
    <source>
        <dbReference type="SAM" id="Phobius"/>
    </source>
</evidence>
<keyword evidence="1" id="KW-0812">Transmembrane</keyword>
<dbReference type="InterPro" id="IPR038770">
    <property type="entry name" value="Na+/solute_symporter_sf"/>
</dbReference>
<proteinExistence type="predicted"/>
<keyword evidence="1" id="KW-1133">Transmembrane helix</keyword>